<proteinExistence type="predicted"/>
<dbReference type="Proteomes" id="UP000238083">
    <property type="component" value="Unassembled WGS sequence"/>
</dbReference>
<gene>
    <name evidence="1" type="ORF">CLV37_111174</name>
</gene>
<dbReference type="AlphaFoldDB" id="A0A2T0QZV5"/>
<dbReference type="EMBL" id="PVZF01000011">
    <property type="protein sequence ID" value="PRY12217.1"/>
    <property type="molecule type" value="Genomic_DNA"/>
</dbReference>
<organism evidence="1 2">
    <name type="scientific">Kineococcus rhizosphaerae</name>
    <dbReference type="NCBI Taxonomy" id="559628"/>
    <lineage>
        <taxon>Bacteria</taxon>
        <taxon>Bacillati</taxon>
        <taxon>Actinomycetota</taxon>
        <taxon>Actinomycetes</taxon>
        <taxon>Kineosporiales</taxon>
        <taxon>Kineosporiaceae</taxon>
        <taxon>Kineococcus</taxon>
    </lineage>
</organism>
<name>A0A2T0QZV5_9ACTN</name>
<dbReference type="RefSeq" id="WP_106213810.1">
    <property type="nucleotide sequence ID" value="NZ_PVZF01000011.1"/>
</dbReference>
<protein>
    <submittedName>
        <fullName evidence="1">Uncharacterized protein</fullName>
    </submittedName>
</protein>
<evidence type="ECO:0000313" key="1">
    <source>
        <dbReference type="EMBL" id="PRY12217.1"/>
    </source>
</evidence>
<keyword evidence="2" id="KW-1185">Reference proteome</keyword>
<reference evidence="1 2" key="1">
    <citation type="submission" date="2018-03" db="EMBL/GenBank/DDBJ databases">
        <title>Genomic Encyclopedia of Archaeal and Bacterial Type Strains, Phase II (KMG-II): from individual species to whole genera.</title>
        <authorList>
            <person name="Goeker M."/>
        </authorList>
    </citation>
    <scope>NUCLEOTIDE SEQUENCE [LARGE SCALE GENOMIC DNA]</scope>
    <source>
        <strain evidence="1 2">DSM 19711</strain>
    </source>
</reference>
<evidence type="ECO:0000313" key="2">
    <source>
        <dbReference type="Proteomes" id="UP000238083"/>
    </source>
</evidence>
<comment type="caution">
    <text evidence="1">The sequence shown here is derived from an EMBL/GenBank/DDBJ whole genome shotgun (WGS) entry which is preliminary data.</text>
</comment>
<sequence length="449" mass="48522">MRFLAPGWLVPLDSGLWAVDRYQPVAAVLDLRDGTVRNVVSWSAQPPPAAVRYSSTVVLDDGTSLWVQQESGGPVVRVGEEGIAASGLVDDSDDPTAKQSLQVCRPGFAWCSGSADEYEVVPRGAPPSEPPRHGRLQRVDSDGRVHTVELDRGVRELLDTPQGLLVAAVGDDVHRRPRWDGDRDKVAHGTRHFLLPWQETPPPFLGDRYALPADFHPPPRTPHPTLPSQDVAGYGPVAAGGGLEWFAGPGRRAPDDDPAFARPVLSARGPDGTTVASWDLGGGWIDAVTAHGTRLTVALAHRPTGWRSHVVHHPVEVFTLDAADGSRTDVLAADAVDVSEGCWPLQPPPVDARSYAWEVLRSAQRGAGQLERVGAREVRYRLDGSWPQTVLELTCTVSGRPGVVLRQRTPLFDELGRAIGSQYAAAHLVDRLASHWQPRPGVADGFLDL</sequence>
<accession>A0A2T0QZV5</accession>